<evidence type="ECO:0000259" key="3">
    <source>
        <dbReference type="Pfam" id="PF26078"/>
    </source>
</evidence>
<dbReference type="Proteomes" id="UP001431634">
    <property type="component" value="Unassembled WGS sequence"/>
</dbReference>
<dbReference type="PANTHER" id="PTHR37829:SF3">
    <property type="entry name" value="PROTEIN JAYE-RELATED"/>
    <property type="match status" value="1"/>
</dbReference>
<dbReference type="InterPro" id="IPR058531">
    <property type="entry name" value="Baseplate_J_M"/>
</dbReference>
<comment type="similarity">
    <text evidence="1">Belongs to the Mu gp47/PBSX XkdT family.</text>
</comment>
<gene>
    <name evidence="5" type="ORF">QJV27_09685</name>
</gene>
<reference evidence="5" key="1">
    <citation type="submission" date="2023-05" db="EMBL/GenBank/DDBJ databases">
        <title>Whole genome sequence of Commensalibacter sp.</title>
        <authorList>
            <person name="Charoenyingcharoen P."/>
            <person name="Yukphan P."/>
        </authorList>
    </citation>
    <scope>NUCLEOTIDE SEQUENCE</scope>
    <source>
        <strain evidence="5">TBRC 16381</strain>
    </source>
</reference>
<dbReference type="RefSeq" id="WP_281448722.1">
    <property type="nucleotide sequence ID" value="NZ_JASBAO010000001.1"/>
</dbReference>
<dbReference type="InterPro" id="IPR052399">
    <property type="entry name" value="Phage_Baseplate_Assmbl_Protein"/>
</dbReference>
<sequence length="368" mass="39507">MPFVTPNLTELNEQVIQDIVNAGIPGIETTLKNSVIGTIGQVQAGLSWQHYFYLNYISRQAVPWTATDEYLAGWGNLKNVFQKAPSKATATVQFNTIDGITIPKGTIIKRPDGWSYVTVADSVNGQALVESVDTGINGNVGQGVTLSLGNPLAGVDSKVIAITPITGGAELEDEEAYRQRVIEAYRISGSVGREQEYILWAKSVSQVSRAWIGRNGFGIGTVIVWIMCDQANTSTNGFPVGSDGSATDEYRYNPATGDQLAVANYIWKKQPVTALVIVCSPIAQPVNFVISDLGVNNTAANQDVIKAALTDMFRREAAPGTALYPSSWERAIGSITNISQYHIASPTEAVIPPSKGHLPILGEVTFST</sequence>
<proteinExistence type="inferred from homology"/>
<feature type="domain" description="Baseplate J-like central" evidence="3">
    <location>
        <begin position="192"/>
        <end position="280"/>
    </location>
</feature>
<keyword evidence="6" id="KW-1185">Reference proteome</keyword>
<protein>
    <submittedName>
        <fullName evidence="5">Baseplate J/gp47 family protein</fullName>
    </submittedName>
</protein>
<feature type="domain" description="Baseplate J-like C-terminal" evidence="4">
    <location>
        <begin position="299"/>
        <end position="367"/>
    </location>
</feature>
<dbReference type="InterPro" id="IPR058530">
    <property type="entry name" value="Baseplate_J-like_C"/>
</dbReference>
<dbReference type="Pfam" id="PF04865">
    <property type="entry name" value="Baseplate_J"/>
    <property type="match status" value="1"/>
</dbReference>
<comment type="caution">
    <text evidence="5">The sequence shown here is derived from an EMBL/GenBank/DDBJ whole genome shotgun (WGS) entry which is preliminary data.</text>
</comment>
<dbReference type="PANTHER" id="PTHR37829">
    <property type="entry name" value="PHAGE-LIKE ELEMENT PBSX PROTEIN XKDT"/>
    <property type="match status" value="1"/>
</dbReference>
<feature type="domain" description="Baseplate protein J-like barrel" evidence="2">
    <location>
        <begin position="91"/>
        <end position="168"/>
    </location>
</feature>
<dbReference type="Pfam" id="PF26079">
    <property type="entry name" value="Baseplate_J_C"/>
    <property type="match status" value="1"/>
</dbReference>
<evidence type="ECO:0000259" key="2">
    <source>
        <dbReference type="Pfam" id="PF04865"/>
    </source>
</evidence>
<evidence type="ECO:0000313" key="5">
    <source>
        <dbReference type="EMBL" id="MDI2091633.1"/>
    </source>
</evidence>
<accession>A0ABT6Q3D9</accession>
<organism evidence="5 6">
    <name type="scientific">Commensalibacter oyaizuii</name>
    <dbReference type="NCBI Taxonomy" id="3043873"/>
    <lineage>
        <taxon>Bacteria</taxon>
        <taxon>Pseudomonadati</taxon>
        <taxon>Pseudomonadota</taxon>
        <taxon>Alphaproteobacteria</taxon>
        <taxon>Acetobacterales</taxon>
        <taxon>Acetobacteraceae</taxon>
    </lineage>
</organism>
<evidence type="ECO:0000259" key="4">
    <source>
        <dbReference type="Pfam" id="PF26079"/>
    </source>
</evidence>
<dbReference type="Pfam" id="PF26078">
    <property type="entry name" value="Baseplate_J_M"/>
    <property type="match status" value="1"/>
</dbReference>
<dbReference type="InterPro" id="IPR006949">
    <property type="entry name" value="Barrel_Baseplate_J-like"/>
</dbReference>
<name>A0ABT6Q3D9_9PROT</name>
<evidence type="ECO:0000313" key="6">
    <source>
        <dbReference type="Proteomes" id="UP001431634"/>
    </source>
</evidence>
<evidence type="ECO:0000256" key="1">
    <source>
        <dbReference type="ARBA" id="ARBA00038087"/>
    </source>
</evidence>
<dbReference type="EMBL" id="JASBAO010000001">
    <property type="protein sequence ID" value="MDI2091633.1"/>
    <property type="molecule type" value="Genomic_DNA"/>
</dbReference>